<dbReference type="Proteomes" id="UP000612956">
    <property type="component" value="Unassembled WGS sequence"/>
</dbReference>
<dbReference type="Gene3D" id="1.25.40.10">
    <property type="entry name" value="Tetratricopeptide repeat domain"/>
    <property type="match status" value="1"/>
</dbReference>
<organism evidence="1 2">
    <name type="scientific">Nocardia camponoti</name>
    <dbReference type="NCBI Taxonomy" id="1616106"/>
    <lineage>
        <taxon>Bacteria</taxon>
        <taxon>Bacillati</taxon>
        <taxon>Actinomycetota</taxon>
        <taxon>Actinomycetes</taxon>
        <taxon>Mycobacteriales</taxon>
        <taxon>Nocardiaceae</taxon>
        <taxon>Nocardia</taxon>
    </lineage>
</organism>
<dbReference type="InterPro" id="IPR010982">
    <property type="entry name" value="Lambda_DNA-bd_dom_sf"/>
</dbReference>
<dbReference type="SUPFAM" id="SSF48452">
    <property type="entry name" value="TPR-like"/>
    <property type="match status" value="1"/>
</dbReference>
<dbReference type="EMBL" id="BMMW01000001">
    <property type="protein sequence ID" value="GGK33974.1"/>
    <property type="molecule type" value="Genomic_DNA"/>
</dbReference>
<evidence type="ECO:0000313" key="2">
    <source>
        <dbReference type="Proteomes" id="UP000612956"/>
    </source>
</evidence>
<name>A0A917Q9D6_9NOCA</name>
<proteinExistence type="predicted"/>
<reference evidence="1" key="1">
    <citation type="journal article" date="2014" name="Int. J. Syst. Evol. Microbiol.">
        <title>Complete genome sequence of Corynebacterium casei LMG S-19264T (=DSM 44701T), isolated from a smear-ripened cheese.</title>
        <authorList>
            <consortium name="US DOE Joint Genome Institute (JGI-PGF)"/>
            <person name="Walter F."/>
            <person name="Albersmeier A."/>
            <person name="Kalinowski J."/>
            <person name="Ruckert C."/>
        </authorList>
    </citation>
    <scope>NUCLEOTIDE SEQUENCE</scope>
    <source>
        <strain evidence="1">CGMCC 4.7278</strain>
    </source>
</reference>
<comment type="caution">
    <text evidence="1">The sequence shown here is derived from an EMBL/GenBank/DDBJ whole genome shotgun (WGS) entry which is preliminary data.</text>
</comment>
<dbReference type="AlphaFoldDB" id="A0A917Q9D6"/>
<gene>
    <name evidence="1" type="ORF">GCM10011591_02060</name>
</gene>
<dbReference type="Gene3D" id="1.10.260.40">
    <property type="entry name" value="lambda repressor-like DNA-binding domains"/>
    <property type="match status" value="1"/>
</dbReference>
<evidence type="ECO:0000313" key="1">
    <source>
        <dbReference type="EMBL" id="GGK33974.1"/>
    </source>
</evidence>
<protein>
    <submittedName>
        <fullName evidence="1">Uncharacterized protein</fullName>
    </submittedName>
</protein>
<dbReference type="RefSeq" id="WP_188826809.1">
    <property type="nucleotide sequence ID" value="NZ_BMMW01000001.1"/>
</dbReference>
<accession>A0A917Q9D6</accession>
<sequence>MPQARAWTGFEAVALQEAMRLSVRQFADKLGVEVTTVSRWRSGLGSTPLRARTQQLLDVTLRLHADEHVRARFDEIVAAGESMWRASNGKNASRHRKAAAPNGFGEVHSFERPAGIIERMRKLSNGNVEEPVLIALDIALRDLLSRYELEGPAQLVPDVLALRHQTDELVQQCRHPDHLARLYRIAGQTSGALAYMAVNVGRFRHAEVYIQETVGLAKFTGDQQLMAWTRGTESFAYYYQGEYSRAVDAAREGIRVADGSREAIRLYSNGLARALGKIGDSEGVKRAVADAVKLGETCDAPSGLTPALSFEPYGAARVMANAATAHLSAGEFQQTLDYGQLVSELVDTSDSVWSQALVRLDVATAFANQTNREVEHAMKLGMEALTACREQPIRSVWQRAHDLASSVATADTAAVSEYTEQLRSWSKANAAVVQDRLAVAG</sequence>
<dbReference type="GO" id="GO:0003677">
    <property type="term" value="F:DNA binding"/>
    <property type="evidence" value="ECO:0007669"/>
    <property type="project" value="InterPro"/>
</dbReference>
<dbReference type="InterPro" id="IPR011990">
    <property type="entry name" value="TPR-like_helical_dom_sf"/>
</dbReference>
<reference evidence="1" key="2">
    <citation type="submission" date="2020-09" db="EMBL/GenBank/DDBJ databases">
        <authorList>
            <person name="Sun Q."/>
            <person name="Zhou Y."/>
        </authorList>
    </citation>
    <scope>NUCLEOTIDE SEQUENCE</scope>
    <source>
        <strain evidence="1">CGMCC 4.7278</strain>
    </source>
</reference>
<keyword evidence="2" id="KW-1185">Reference proteome</keyword>